<gene>
    <name evidence="1" type="ORF">BSYN_09190</name>
</gene>
<evidence type="ECO:0000313" key="1">
    <source>
        <dbReference type="EMBL" id="BEG98654.1"/>
    </source>
</evidence>
<dbReference type="RefSeq" id="WP_353333765.1">
    <property type="nucleotide sequence ID" value="NZ_AP028055.1"/>
</dbReference>
<evidence type="ECO:0000313" key="2">
    <source>
        <dbReference type="Proteomes" id="UP001496674"/>
    </source>
</evidence>
<keyword evidence="2" id="KW-1185">Reference proteome</keyword>
<dbReference type="Proteomes" id="UP001496674">
    <property type="component" value="Chromosome"/>
</dbReference>
<accession>A0ABM8I9C5</accession>
<protein>
    <submittedName>
        <fullName evidence="1">Uncharacterized protein</fullName>
    </submittedName>
</protein>
<name>A0ABM8I9C5_9BACE</name>
<proteinExistence type="predicted"/>
<dbReference type="EMBL" id="AP028055">
    <property type="protein sequence ID" value="BEG98654.1"/>
    <property type="molecule type" value="Genomic_DNA"/>
</dbReference>
<sequence length="148" mass="17347">MKKRLRKKLHVGEYKYRKGFCVYLPVTKENVTDHLENMSQIAKDNNLLFMGFGCDTINFSDESFIKKPIPLEIFIFLKSTIAYREDYEDLLIAYFTSPSFGFIRQENLSAAKSAVNELEIEGLEMKGLRFLELVNTTISKRHKKFFKK</sequence>
<reference evidence="1 2" key="1">
    <citation type="submission" date="2023-04" db="EMBL/GenBank/DDBJ databases">
        <title>Draft genome sequence of acteroides sedimenti strain YN3PY1.</title>
        <authorList>
            <person name="Yoshida N."/>
        </authorList>
    </citation>
    <scope>NUCLEOTIDE SEQUENCE [LARGE SCALE GENOMIC DNA]</scope>
    <source>
        <strain evidence="1 2">YN3PY1</strain>
    </source>
</reference>
<organism evidence="1 2">
    <name type="scientific">Bacteroides sedimenti</name>
    <dbReference type="NCBI Taxonomy" id="2136147"/>
    <lineage>
        <taxon>Bacteria</taxon>
        <taxon>Pseudomonadati</taxon>
        <taxon>Bacteroidota</taxon>
        <taxon>Bacteroidia</taxon>
        <taxon>Bacteroidales</taxon>
        <taxon>Bacteroidaceae</taxon>
        <taxon>Bacteroides</taxon>
    </lineage>
</organism>